<sequence length="96" mass="10922">MLRVLVSAAEPAASFPLTNEPGKRNEFRRQICRDLNRHNDYLCWAAGAEGLLLALEKAVDNKTRKPRHGYAGQAQENEEEDFKCENRHDAILTVSR</sequence>
<protein>
    <submittedName>
        <fullName evidence="1">Uncharacterized protein</fullName>
    </submittedName>
</protein>
<accession>A0A4Y3N841</accession>
<keyword evidence="2" id="KW-1185">Reference proteome</keyword>
<gene>
    <name evidence="1" type="ORF">AAU01_07050</name>
</gene>
<organism evidence="1 2">
    <name type="scientific">Paenarthrobacter aurescens</name>
    <name type="common">Arthrobacter aurescens</name>
    <dbReference type="NCBI Taxonomy" id="43663"/>
    <lineage>
        <taxon>Bacteria</taxon>
        <taxon>Bacillati</taxon>
        <taxon>Actinomycetota</taxon>
        <taxon>Actinomycetes</taxon>
        <taxon>Micrococcales</taxon>
        <taxon>Micrococcaceae</taxon>
        <taxon>Paenarthrobacter</taxon>
    </lineage>
</organism>
<evidence type="ECO:0000313" key="1">
    <source>
        <dbReference type="EMBL" id="GEB17950.1"/>
    </source>
</evidence>
<name>A0A4Y3N841_PAEAU</name>
<dbReference type="EMBL" id="BJMD01000003">
    <property type="protein sequence ID" value="GEB17950.1"/>
    <property type="molecule type" value="Genomic_DNA"/>
</dbReference>
<dbReference type="AlphaFoldDB" id="A0A4Y3N841"/>
<evidence type="ECO:0000313" key="2">
    <source>
        <dbReference type="Proteomes" id="UP000317715"/>
    </source>
</evidence>
<proteinExistence type="predicted"/>
<dbReference type="Proteomes" id="UP000317715">
    <property type="component" value="Unassembled WGS sequence"/>
</dbReference>
<reference evidence="1 2" key="1">
    <citation type="submission" date="2019-06" db="EMBL/GenBank/DDBJ databases">
        <title>Whole genome shotgun sequence of Paenarthrobacter aurescens NBRC 12136.</title>
        <authorList>
            <person name="Hosoyama A."/>
            <person name="Uohara A."/>
            <person name="Ohji S."/>
            <person name="Ichikawa N."/>
        </authorList>
    </citation>
    <scope>NUCLEOTIDE SEQUENCE [LARGE SCALE GENOMIC DNA]</scope>
    <source>
        <strain evidence="1 2">NBRC 12136</strain>
    </source>
</reference>
<comment type="caution">
    <text evidence="1">The sequence shown here is derived from an EMBL/GenBank/DDBJ whole genome shotgun (WGS) entry which is preliminary data.</text>
</comment>